<comment type="caution">
    <text evidence="2">The sequence shown here is derived from an EMBL/GenBank/DDBJ whole genome shotgun (WGS) entry which is preliminary data.</text>
</comment>
<organism evidence="2 3">
    <name type="scientific">Paenibacillus nuruki</name>
    <dbReference type="NCBI Taxonomy" id="1886670"/>
    <lineage>
        <taxon>Bacteria</taxon>
        <taxon>Bacillati</taxon>
        <taxon>Bacillota</taxon>
        <taxon>Bacilli</taxon>
        <taxon>Bacillales</taxon>
        <taxon>Paenibacillaceae</taxon>
        <taxon>Paenibacillus</taxon>
    </lineage>
</organism>
<sequence length="141" mass="16969">MNLEKLLCLYSFIRTYLRFYLLVCMIFSFSFVAYYSYIEKESFTISLLLILFHLFNATYTFLLYMRLSTGVPFRYPFKTFTLVPILLLFPIFLDHMSHSTSEHMTMWLIATFSAFLVIILVCYMIKRLLVKVIKYKLEEYS</sequence>
<protein>
    <submittedName>
        <fullName evidence="2">Uncharacterized protein</fullName>
    </submittedName>
</protein>
<evidence type="ECO:0000313" key="2">
    <source>
        <dbReference type="EMBL" id="ODP26664.1"/>
    </source>
</evidence>
<evidence type="ECO:0000256" key="1">
    <source>
        <dbReference type="SAM" id="Phobius"/>
    </source>
</evidence>
<dbReference type="Proteomes" id="UP000094578">
    <property type="component" value="Unassembled WGS sequence"/>
</dbReference>
<proteinExistence type="predicted"/>
<evidence type="ECO:0000313" key="3">
    <source>
        <dbReference type="Proteomes" id="UP000094578"/>
    </source>
</evidence>
<feature type="transmembrane region" description="Helical" evidence="1">
    <location>
        <begin position="43"/>
        <end position="63"/>
    </location>
</feature>
<keyword evidence="1" id="KW-0812">Transmembrane</keyword>
<accession>A0A1E3KYV0</accession>
<feature type="transmembrane region" description="Helical" evidence="1">
    <location>
        <begin position="105"/>
        <end position="125"/>
    </location>
</feature>
<feature type="transmembrane region" description="Helical" evidence="1">
    <location>
        <begin position="19"/>
        <end position="37"/>
    </location>
</feature>
<reference evidence="2 3" key="1">
    <citation type="submission" date="2016-08" db="EMBL/GenBank/DDBJ databases">
        <title>Genome sequencing of Paenibacillus sp. TI45-13ar, isolated from Korean traditional nuruk.</title>
        <authorList>
            <person name="Kim S.-J."/>
        </authorList>
    </citation>
    <scope>NUCLEOTIDE SEQUENCE [LARGE SCALE GENOMIC DNA]</scope>
    <source>
        <strain evidence="2 3">TI45-13ar</strain>
    </source>
</reference>
<keyword evidence="1" id="KW-0472">Membrane</keyword>
<name>A0A1E3KYV0_9BACL</name>
<dbReference type="AlphaFoldDB" id="A0A1E3KYV0"/>
<keyword evidence="3" id="KW-1185">Reference proteome</keyword>
<keyword evidence="1" id="KW-1133">Transmembrane helix</keyword>
<feature type="transmembrane region" description="Helical" evidence="1">
    <location>
        <begin position="75"/>
        <end position="93"/>
    </location>
</feature>
<gene>
    <name evidence="2" type="ORF">PTI45_03982</name>
</gene>
<dbReference type="EMBL" id="MDER01000081">
    <property type="protein sequence ID" value="ODP26664.1"/>
    <property type="molecule type" value="Genomic_DNA"/>
</dbReference>
<dbReference type="STRING" id="1886670.PTI45_03982"/>